<gene>
    <name evidence="2" type="primary">CROCC_2</name>
    <name evidence="2" type="ORF">NPIL_485721</name>
</gene>
<feature type="coiled-coil region" evidence="1">
    <location>
        <begin position="13"/>
        <end position="40"/>
    </location>
</feature>
<evidence type="ECO:0000256" key="1">
    <source>
        <dbReference type="SAM" id="Coils"/>
    </source>
</evidence>
<feature type="non-terminal residue" evidence="2">
    <location>
        <position position="1"/>
    </location>
</feature>
<dbReference type="Proteomes" id="UP000887013">
    <property type="component" value="Unassembled WGS sequence"/>
</dbReference>
<feature type="coiled-coil region" evidence="1">
    <location>
        <begin position="75"/>
        <end position="173"/>
    </location>
</feature>
<organism evidence="2 3">
    <name type="scientific">Nephila pilipes</name>
    <name type="common">Giant wood spider</name>
    <name type="synonym">Nephila maculata</name>
    <dbReference type="NCBI Taxonomy" id="299642"/>
    <lineage>
        <taxon>Eukaryota</taxon>
        <taxon>Metazoa</taxon>
        <taxon>Ecdysozoa</taxon>
        <taxon>Arthropoda</taxon>
        <taxon>Chelicerata</taxon>
        <taxon>Arachnida</taxon>
        <taxon>Araneae</taxon>
        <taxon>Araneomorphae</taxon>
        <taxon>Entelegynae</taxon>
        <taxon>Araneoidea</taxon>
        <taxon>Nephilidae</taxon>
        <taxon>Nephila</taxon>
    </lineage>
</organism>
<dbReference type="EMBL" id="BMAW01089236">
    <property type="protein sequence ID" value="GFS38794.1"/>
    <property type="molecule type" value="Genomic_DNA"/>
</dbReference>
<feature type="non-terminal residue" evidence="2">
    <location>
        <position position="177"/>
    </location>
</feature>
<keyword evidence="1" id="KW-0175">Coiled coil</keyword>
<protein>
    <submittedName>
        <fullName evidence="2">Rootletin</fullName>
    </submittedName>
</protein>
<proteinExistence type="predicted"/>
<name>A0A8X6J603_NEPPI</name>
<evidence type="ECO:0000313" key="2">
    <source>
        <dbReference type="EMBL" id="GFS38794.1"/>
    </source>
</evidence>
<sequence length="177" mass="21439">QIKDLQEYHEIYVDDVAREKNDALLKIQQMEQEYQTSLKNERHQHNVDIDIISEEKEALRGRMVSAIDELFERHQKQQDELLSQHQEEIALLKKQITTLEREYDEKIFVLKDDCKRIQKDFKQQINTLEHTIEHLKTKLTESEELYDILKEKYDKAEREHHTLVEENADILKRLKDE</sequence>
<dbReference type="AlphaFoldDB" id="A0A8X6J603"/>
<comment type="caution">
    <text evidence="2">The sequence shown here is derived from an EMBL/GenBank/DDBJ whole genome shotgun (WGS) entry which is preliminary data.</text>
</comment>
<dbReference type="OrthoDB" id="6436679at2759"/>
<evidence type="ECO:0000313" key="3">
    <source>
        <dbReference type="Proteomes" id="UP000887013"/>
    </source>
</evidence>
<reference evidence="2" key="1">
    <citation type="submission" date="2020-08" db="EMBL/GenBank/DDBJ databases">
        <title>Multicomponent nature underlies the extraordinary mechanical properties of spider dragline silk.</title>
        <authorList>
            <person name="Kono N."/>
            <person name="Nakamura H."/>
            <person name="Mori M."/>
            <person name="Yoshida Y."/>
            <person name="Ohtoshi R."/>
            <person name="Malay A.D."/>
            <person name="Moran D.A.P."/>
            <person name="Tomita M."/>
            <person name="Numata K."/>
            <person name="Arakawa K."/>
        </authorList>
    </citation>
    <scope>NUCLEOTIDE SEQUENCE</scope>
</reference>
<accession>A0A8X6J603</accession>
<keyword evidence="3" id="KW-1185">Reference proteome</keyword>